<keyword evidence="1" id="KW-0812">Transmembrane</keyword>
<evidence type="ECO:0000256" key="1">
    <source>
        <dbReference type="SAM" id="Phobius"/>
    </source>
</evidence>
<feature type="transmembrane region" description="Helical" evidence="1">
    <location>
        <begin position="44"/>
        <end position="70"/>
    </location>
</feature>
<keyword evidence="1" id="KW-0472">Membrane</keyword>
<name>A0A2A5WYJ7_9GAMM</name>
<organism evidence="2 3">
    <name type="scientific">OM182 bacterium MED-G24</name>
    <dbReference type="NCBI Taxonomy" id="1986255"/>
    <lineage>
        <taxon>Bacteria</taxon>
        <taxon>Pseudomonadati</taxon>
        <taxon>Pseudomonadota</taxon>
        <taxon>Gammaproteobacteria</taxon>
        <taxon>OMG group</taxon>
        <taxon>OM182 clade</taxon>
    </lineage>
</organism>
<reference evidence="2 3" key="1">
    <citation type="submission" date="2017-08" db="EMBL/GenBank/DDBJ databases">
        <title>Fine stratification of microbial communities through a metagenomic profile of the photic zone.</title>
        <authorList>
            <person name="Haro-Moreno J.M."/>
            <person name="Lopez-Perez M."/>
            <person name="De La Torre J."/>
            <person name="Picazo A."/>
            <person name="Camacho A."/>
            <person name="Rodriguez-Valera F."/>
        </authorList>
    </citation>
    <scope>NUCLEOTIDE SEQUENCE [LARGE SCALE GENOMIC DNA]</scope>
    <source>
        <strain evidence="2">MED-G24</strain>
    </source>
</reference>
<evidence type="ECO:0000313" key="2">
    <source>
        <dbReference type="EMBL" id="PDH41501.1"/>
    </source>
</evidence>
<sequence length="110" mass="12424">MREWVYSWKKMGTLRNALHVTAFIYILLTPFSTPKRVLETTSELFWGGVLPATTPLVIVVLLFDLLMCLALRGDSEPSRRDLLSRAAIIHATLVFLLMALFLNSLSGILF</sequence>
<dbReference type="Proteomes" id="UP000219327">
    <property type="component" value="Unassembled WGS sequence"/>
</dbReference>
<dbReference type="EMBL" id="NTKD01000004">
    <property type="protein sequence ID" value="PDH41501.1"/>
    <property type="molecule type" value="Genomic_DNA"/>
</dbReference>
<feature type="transmembrane region" description="Helical" evidence="1">
    <location>
        <begin position="12"/>
        <end position="32"/>
    </location>
</feature>
<proteinExistence type="predicted"/>
<protein>
    <submittedName>
        <fullName evidence="2">Uncharacterized protein</fullName>
    </submittedName>
</protein>
<dbReference type="AlphaFoldDB" id="A0A2A5WYJ7"/>
<comment type="caution">
    <text evidence="2">The sequence shown here is derived from an EMBL/GenBank/DDBJ whole genome shotgun (WGS) entry which is preliminary data.</text>
</comment>
<feature type="transmembrane region" description="Helical" evidence="1">
    <location>
        <begin position="82"/>
        <end position="102"/>
    </location>
</feature>
<gene>
    <name evidence="2" type="ORF">CNE99_01820</name>
</gene>
<evidence type="ECO:0000313" key="3">
    <source>
        <dbReference type="Proteomes" id="UP000219327"/>
    </source>
</evidence>
<keyword evidence="1" id="KW-1133">Transmembrane helix</keyword>
<accession>A0A2A5WYJ7</accession>